<dbReference type="Proteomes" id="UP000197138">
    <property type="component" value="Unassembled WGS sequence"/>
</dbReference>
<dbReference type="Proteomes" id="UP000515151">
    <property type="component" value="Chromosome 8"/>
</dbReference>
<evidence type="ECO:0000313" key="6">
    <source>
        <dbReference type="RefSeq" id="XP_031407543.1"/>
    </source>
</evidence>
<evidence type="ECO:0000256" key="2">
    <source>
        <dbReference type="SAM" id="MobiDB-lite"/>
    </source>
</evidence>
<comment type="subunit">
    <text evidence="1">Interacts with HSP90 in an ATP-dependent manner.</text>
</comment>
<keyword evidence="5" id="KW-1185">Reference proteome</keyword>
<keyword evidence="1" id="KW-0143">Chaperone</keyword>
<dbReference type="GO" id="GO:0051087">
    <property type="term" value="F:protein-folding chaperone binding"/>
    <property type="evidence" value="ECO:0007669"/>
    <property type="project" value="TreeGrafter"/>
</dbReference>
<dbReference type="EMBL" id="MTKT01000813">
    <property type="protein sequence ID" value="OWM87315.1"/>
    <property type="molecule type" value="Genomic_DNA"/>
</dbReference>
<accession>A0A218XQ21</accession>
<dbReference type="SUPFAM" id="SSF49764">
    <property type="entry name" value="HSP20-like chaperones"/>
    <property type="match status" value="1"/>
</dbReference>
<reference evidence="6" key="4">
    <citation type="submission" date="2025-04" db="UniProtKB">
        <authorList>
            <consortium name="RefSeq"/>
        </authorList>
    </citation>
    <scope>IDENTIFICATION</scope>
    <source>
        <tissue evidence="6">Leaf</tissue>
    </source>
</reference>
<dbReference type="RefSeq" id="XP_031407543.1">
    <property type="nucleotide sequence ID" value="XM_031551683.1"/>
</dbReference>
<name>A0A218XQ21_PUNGR</name>
<dbReference type="AlphaFoldDB" id="A0A218XQ21"/>
<dbReference type="GO" id="GO:0005634">
    <property type="term" value="C:nucleus"/>
    <property type="evidence" value="ECO:0007669"/>
    <property type="project" value="UniProtKB-SubCell"/>
</dbReference>
<feature type="compositionally biased region" description="Basic residues" evidence="2">
    <location>
        <begin position="83"/>
        <end position="92"/>
    </location>
</feature>
<keyword evidence="1" id="KW-0539">Nucleus</keyword>
<evidence type="ECO:0000313" key="4">
    <source>
        <dbReference type="Proteomes" id="UP000197138"/>
    </source>
</evidence>
<dbReference type="OrthoDB" id="1564555at2759"/>
<keyword evidence="1" id="KW-0963">Cytoplasm</keyword>
<reference evidence="5" key="3">
    <citation type="journal article" date="2020" name="Plant Biotechnol. J.">
        <title>The pomegranate (Punica granatum L.) draft genome dissects genetic divergence between soft- and hard-seeded cultivars.</title>
        <authorList>
            <person name="Luo X."/>
            <person name="Li H."/>
            <person name="Wu Z."/>
            <person name="Yao W."/>
            <person name="Zhao P."/>
            <person name="Cao D."/>
            <person name="Yu H."/>
            <person name="Li K."/>
            <person name="Poudel K."/>
            <person name="Zhao D."/>
            <person name="Zhang F."/>
            <person name="Xia X."/>
            <person name="Chen L."/>
            <person name="Wang Q."/>
            <person name="Jing D."/>
            <person name="Cao S."/>
        </authorList>
    </citation>
    <scope>NUCLEOTIDE SEQUENCE [LARGE SCALE GENOMIC DNA]</scope>
</reference>
<comment type="similarity">
    <text evidence="1">Belongs to the p23/wos2 family.</text>
</comment>
<dbReference type="InterPro" id="IPR045250">
    <property type="entry name" value="p23-like"/>
</dbReference>
<dbReference type="GO" id="GO:0006457">
    <property type="term" value="P:protein folding"/>
    <property type="evidence" value="ECO:0007669"/>
    <property type="project" value="TreeGrafter"/>
</dbReference>
<protein>
    <recommendedName>
        <fullName evidence="1">Co-chaperone protein p23</fullName>
    </recommendedName>
</protein>
<comment type="function">
    <text evidence="1">Acts as a co-chaperone for HSP90.</text>
</comment>
<dbReference type="GeneID" id="116215879"/>
<feature type="region of interest" description="Disordered" evidence="2">
    <location>
        <begin position="64"/>
        <end position="100"/>
    </location>
</feature>
<reference evidence="4" key="1">
    <citation type="journal article" date="2017" name="Plant J.">
        <title>The pomegranate (Punica granatum L.) genome and the genomics of punicalagin biosynthesis.</title>
        <authorList>
            <person name="Qin G."/>
            <person name="Xu C."/>
            <person name="Ming R."/>
            <person name="Tang H."/>
            <person name="Guyot R."/>
            <person name="Kramer E.M."/>
            <person name="Hu Y."/>
            <person name="Yi X."/>
            <person name="Qi Y."/>
            <person name="Xu X."/>
            <person name="Gao Z."/>
            <person name="Pan H."/>
            <person name="Jian J."/>
            <person name="Tian Y."/>
            <person name="Yue Z."/>
            <person name="Xu Y."/>
        </authorList>
    </citation>
    <scope>NUCLEOTIDE SEQUENCE [LARGE SCALE GENOMIC DNA]</scope>
    <source>
        <strain evidence="4">cv. Dabenzi</strain>
    </source>
</reference>
<comment type="subcellular location">
    <subcellularLocation>
        <location evidence="1">Cytoplasm</location>
    </subcellularLocation>
    <subcellularLocation>
        <location evidence="1">Nucleus</location>
    </subcellularLocation>
</comment>
<evidence type="ECO:0000313" key="5">
    <source>
        <dbReference type="Proteomes" id="UP000515151"/>
    </source>
</evidence>
<sequence>MPYEVDIQLFDKINAKESKCNIGVRSIGYVIKKEEKKWWNRLLKQEGKPPAFVKVDWDKWVDEEEENEQARADNGEMDTSKGSKQKKSKTRKGKENPVQQLLRRLNCLGKQ</sequence>
<dbReference type="InterPro" id="IPR008978">
    <property type="entry name" value="HSP20-like_chaperone"/>
</dbReference>
<dbReference type="GO" id="GO:0051879">
    <property type="term" value="F:Hsp90 protein binding"/>
    <property type="evidence" value="ECO:0007669"/>
    <property type="project" value="UniProtKB-UniRule"/>
</dbReference>
<feature type="compositionally biased region" description="Basic and acidic residues" evidence="2">
    <location>
        <begin position="68"/>
        <end position="81"/>
    </location>
</feature>
<evidence type="ECO:0000313" key="3">
    <source>
        <dbReference type="EMBL" id="OWM87315.1"/>
    </source>
</evidence>
<organism evidence="3 4">
    <name type="scientific">Punica granatum</name>
    <name type="common">Pomegranate</name>
    <dbReference type="NCBI Taxonomy" id="22663"/>
    <lineage>
        <taxon>Eukaryota</taxon>
        <taxon>Viridiplantae</taxon>
        <taxon>Streptophyta</taxon>
        <taxon>Embryophyta</taxon>
        <taxon>Tracheophyta</taxon>
        <taxon>Spermatophyta</taxon>
        <taxon>Magnoliopsida</taxon>
        <taxon>eudicotyledons</taxon>
        <taxon>Gunneridae</taxon>
        <taxon>Pentapetalae</taxon>
        <taxon>rosids</taxon>
        <taxon>malvids</taxon>
        <taxon>Myrtales</taxon>
        <taxon>Lythraceae</taxon>
        <taxon>Punica</taxon>
    </lineage>
</organism>
<dbReference type="PANTHER" id="PTHR22932">
    <property type="entry name" value="TELOMERASE-BINDING PROTEIN P23 HSP90 CO-CHAPERONE"/>
    <property type="match status" value="1"/>
</dbReference>
<dbReference type="GO" id="GO:0051131">
    <property type="term" value="P:chaperone-mediated protein complex assembly"/>
    <property type="evidence" value="ECO:0007669"/>
    <property type="project" value="TreeGrafter"/>
</dbReference>
<dbReference type="PANTHER" id="PTHR22932:SF10">
    <property type="entry name" value="CO-CHAPERONE PROTEIN P23"/>
    <property type="match status" value="1"/>
</dbReference>
<evidence type="ECO:0000256" key="1">
    <source>
        <dbReference type="RuleBase" id="RU369032"/>
    </source>
</evidence>
<reference evidence="3" key="2">
    <citation type="submission" date="2017-06" db="EMBL/GenBank/DDBJ databases">
        <title>The pomegranate genome and the genomics of punicalagin biosynthesis.</title>
        <authorList>
            <person name="Xu C."/>
        </authorList>
    </citation>
    <scope>NUCLEOTIDE SEQUENCE [LARGE SCALE GENOMIC DNA]</scope>
    <source>
        <tissue evidence="3">Fresh leaf</tissue>
    </source>
</reference>
<dbReference type="Gene3D" id="2.60.40.790">
    <property type="match status" value="1"/>
</dbReference>
<dbReference type="GO" id="GO:0005829">
    <property type="term" value="C:cytosol"/>
    <property type="evidence" value="ECO:0007669"/>
    <property type="project" value="TreeGrafter"/>
</dbReference>
<gene>
    <name evidence="6" type="primary">LOC116215879</name>
    <name evidence="3" type="ORF">CDL15_Pgr022422</name>
</gene>
<proteinExistence type="inferred from homology"/>